<dbReference type="RefSeq" id="WP_068886211.1">
    <property type="nucleotide sequence ID" value="NZ_CBCRUU010000009.1"/>
</dbReference>
<evidence type="ECO:0000313" key="1">
    <source>
        <dbReference type="EMBL" id="ODA13449.1"/>
    </source>
</evidence>
<dbReference type="NCBIfam" id="TIGR03347">
    <property type="entry name" value="VI_chp_1"/>
    <property type="match status" value="1"/>
</dbReference>
<dbReference type="Pfam" id="PF06996">
    <property type="entry name" value="T6SS_TssG"/>
    <property type="match status" value="1"/>
</dbReference>
<reference evidence="1 2" key="1">
    <citation type="submission" date="2016-07" db="EMBL/GenBank/DDBJ databases">
        <title>Acinetobacter sp. ANC 4603.</title>
        <authorList>
            <person name="Radolfova-Krizova L."/>
            <person name="Nemec A."/>
        </authorList>
    </citation>
    <scope>NUCLEOTIDE SEQUENCE [LARGE SCALE GENOMIC DNA]</scope>
    <source>
        <strain evidence="1 2">ANC 4603</strain>
    </source>
</reference>
<dbReference type="Proteomes" id="UP000186553">
    <property type="component" value="Unassembled WGS sequence"/>
</dbReference>
<comment type="caution">
    <text evidence="1">The sequence shown here is derived from an EMBL/GenBank/DDBJ whole genome shotgun (WGS) entry which is preliminary data.</text>
</comment>
<dbReference type="PANTHER" id="PTHR35564:SF4">
    <property type="entry name" value="CYTOPLASMIC PROTEIN"/>
    <property type="match status" value="1"/>
</dbReference>
<accession>A0A1C3CXT7</accession>
<dbReference type="AlphaFoldDB" id="A0A1C3CXT7"/>
<evidence type="ECO:0000313" key="2">
    <source>
        <dbReference type="Proteomes" id="UP000186553"/>
    </source>
</evidence>
<keyword evidence="2" id="KW-1185">Reference proteome</keyword>
<protein>
    <submittedName>
        <fullName evidence="1">Type VI secretion protein</fullName>
    </submittedName>
</protein>
<dbReference type="OrthoDB" id="1523296at2"/>
<dbReference type="STRING" id="1891224.BBP83_03390"/>
<proteinExistence type="predicted"/>
<name>A0A1C3CXT7_9GAMM</name>
<dbReference type="EMBL" id="MBDL01000008">
    <property type="protein sequence ID" value="ODA13449.1"/>
    <property type="molecule type" value="Genomic_DNA"/>
</dbReference>
<gene>
    <name evidence="1" type="ORF">BBP83_03390</name>
</gene>
<dbReference type="PANTHER" id="PTHR35564">
    <property type="match status" value="1"/>
</dbReference>
<sequence>MRTKRWWQETSVIDNLLENPTSYDFIQATRLLRHIPKNNRQWSTYFHFSSSVNLNFPLNEIESLHLENEQIHLTNLVVGLTGMQGVLPYSYTNKIKLSNRQQCVETIQFLNLFNNKLTSQYVDATLNYDLPLRYEIEDENSYLNIIHALNGYVKNQYQQPELDDYFAEFSGLMQGQTNTVYALKTMLGCIFKTSFEIREFLPEKFKLEPKQQTYLGGSHSLGADTFCGQTIRQITEKIEIVIGPLNYQEYSSFLPHHMMSEKLKKMLKTWCSPTLMIDIRLILKKEEITPMSLCENKKYGLSQGVFLQPNLTVNNDETCYTLMGNIND</sequence>
<dbReference type="InterPro" id="IPR010732">
    <property type="entry name" value="T6SS_TssG-like"/>
</dbReference>
<organism evidence="1 2">
    <name type="scientific">Acinetobacter celticus</name>
    <dbReference type="NCBI Taxonomy" id="1891224"/>
    <lineage>
        <taxon>Bacteria</taxon>
        <taxon>Pseudomonadati</taxon>
        <taxon>Pseudomonadota</taxon>
        <taxon>Gammaproteobacteria</taxon>
        <taxon>Moraxellales</taxon>
        <taxon>Moraxellaceae</taxon>
        <taxon>Acinetobacter</taxon>
    </lineage>
</organism>